<dbReference type="KEGG" id="glz:GLAREA_11445"/>
<evidence type="ECO:0000256" key="1">
    <source>
        <dbReference type="SAM" id="MobiDB-lite"/>
    </source>
</evidence>
<gene>
    <name evidence="2" type="ORF">GLAREA_11445</name>
</gene>
<dbReference type="GeneID" id="19470486"/>
<protein>
    <submittedName>
        <fullName evidence="2">Uncharacterized protein</fullName>
    </submittedName>
</protein>
<dbReference type="Proteomes" id="UP000016922">
    <property type="component" value="Unassembled WGS sequence"/>
</dbReference>
<reference evidence="2 3" key="1">
    <citation type="journal article" date="2013" name="BMC Genomics">
        <title>Genomics-driven discovery of the pneumocandin biosynthetic gene cluster in the fungus Glarea lozoyensis.</title>
        <authorList>
            <person name="Chen L."/>
            <person name="Yue Q."/>
            <person name="Zhang X."/>
            <person name="Xiang M."/>
            <person name="Wang C."/>
            <person name="Li S."/>
            <person name="Che Y."/>
            <person name="Ortiz-Lopez F.J."/>
            <person name="Bills G.F."/>
            <person name="Liu X."/>
            <person name="An Z."/>
        </authorList>
    </citation>
    <scope>NUCLEOTIDE SEQUENCE [LARGE SCALE GENOMIC DNA]</scope>
    <source>
        <strain evidence="3">ATCC 20868 / MF5171</strain>
    </source>
</reference>
<dbReference type="EMBL" id="KE145372">
    <property type="protein sequence ID" value="EPE24864.1"/>
    <property type="molecule type" value="Genomic_DNA"/>
</dbReference>
<keyword evidence="3" id="KW-1185">Reference proteome</keyword>
<sequence length="100" mass="11256">MSVCRITPSWDELVDHNWRATDQTVDGKHSQIQRLQRVPPTLRNNNAIFASSSAVETRQSSTYPPVYNALPPPLHAAKIPSRPPHHKRRKVTTPVEEIAG</sequence>
<name>S3CHX5_GLAL2</name>
<proteinExistence type="predicted"/>
<dbReference type="HOGENOM" id="CLU_2306432_0_0_1"/>
<evidence type="ECO:0000313" key="2">
    <source>
        <dbReference type="EMBL" id="EPE24864.1"/>
    </source>
</evidence>
<feature type="region of interest" description="Disordered" evidence="1">
    <location>
        <begin position="75"/>
        <end position="100"/>
    </location>
</feature>
<accession>S3CHX5</accession>
<evidence type="ECO:0000313" key="3">
    <source>
        <dbReference type="Proteomes" id="UP000016922"/>
    </source>
</evidence>
<dbReference type="AlphaFoldDB" id="S3CHX5"/>
<dbReference type="RefSeq" id="XP_008087779.1">
    <property type="nucleotide sequence ID" value="XM_008089588.1"/>
</dbReference>
<organism evidence="2 3">
    <name type="scientific">Glarea lozoyensis (strain ATCC 20868 / MF5171)</name>
    <dbReference type="NCBI Taxonomy" id="1116229"/>
    <lineage>
        <taxon>Eukaryota</taxon>
        <taxon>Fungi</taxon>
        <taxon>Dikarya</taxon>
        <taxon>Ascomycota</taxon>
        <taxon>Pezizomycotina</taxon>
        <taxon>Leotiomycetes</taxon>
        <taxon>Helotiales</taxon>
        <taxon>Helotiaceae</taxon>
        <taxon>Glarea</taxon>
    </lineage>
</organism>